<name>A0A1H0QAI4_9BACT</name>
<dbReference type="PROSITE" id="PS50893">
    <property type="entry name" value="ABC_TRANSPORTER_2"/>
    <property type="match status" value="1"/>
</dbReference>
<dbReference type="PANTHER" id="PTHR42734">
    <property type="entry name" value="METAL TRANSPORT SYSTEM ATP-BINDING PROTEIN TM_0124-RELATED"/>
    <property type="match status" value="1"/>
</dbReference>
<keyword evidence="2" id="KW-0813">Transport</keyword>
<reference evidence="6 7" key="1">
    <citation type="submission" date="2016-10" db="EMBL/GenBank/DDBJ databases">
        <authorList>
            <person name="de Groot N.N."/>
        </authorList>
    </citation>
    <scope>NUCLEOTIDE SEQUENCE [LARGE SCALE GENOMIC DNA]</scope>
    <source>
        <strain evidence="6 7">DSM 12130</strain>
    </source>
</reference>
<evidence type="ECO:0000256" key="3">
    <source>
        <dbReference type="ARBA" id="ARBA00022741"/>
    </source>
</evidence>
<evidence type="ECO:0000256" key="1">
    <source>
        <dbReference type="ARBA" id="ARBA00005417"/>
    </source>
</evidence>
<keyword evidence="3" id="KW-0547">Nucleotide-binding</keyword>
<dbReference type="OrthoDB" id="9809450at2"/>
<organism evidence="6 7">
    <name type="scientific">Desulforhopalus singaporensis</name>
    <dbReference type="NCBI Taxonomy" id="91360"/>
    <lineage>
        <taxon>Bacteria</taxon>
        <taxon>Pseudomonadati</taxon>
        <taxon>Thermodesulfobacteriota</taxon>
        <taxon>Desulfobulbia</taxon>
        <taxon>Desulfobulbales</taxon>
        <taxon>Desulfocapsaceae</taxon>
        <taxon>Desulforhopalus</taxon>
    </lineage>
</organism>
<evidence type="ECO:0000259" key="5">
    <source>
        <dbReference type="PROSITE" id="PS50893"/>
    </source>
</evidence>
<protein>
    <submittedName>
        <fullName evidence="6">Zinc transport system ATP-binding protein</fullName>
    </submittedName>
</protein>
<dbReference type="Pfam" id="PF00005">
    <property type="entry name" value="ABC_tran"/>
    <property type="match status" value="1"/>
</dbReference>
<dbReference type="InterPro" id="IPR027417">
    <property type="entry name" value="P-loop_NTPase"/>
</dbReference>
<dbReference type="Gene3D" id="3.40.50.300">
    <property type="entry name" value="P-loop containing nucleotide triphosphate hydrolases"/>
    <property type="match status" value="1"/>
</dbReference>
<dbReference type="Proteomes" id="UP000199073">
    <property type="component" value="Unassembled WGS sequence"/>
</dbReference>
<dbReference type="InterPro" id="IPR050153">
    <property type="entry name" value="Metal_Ion_Import_ABC"/>
</dbReference>
<dbReference type="PANTHER" id="PTHR42734:SF17">
    <property type="entry name" value="METAL TRANSPORT SYSTEM ATP-BINDING PROTEIN TM_0124-RELATED"/>
    <property type="match status" value="1"/>
</dbReference>
<dbReference type="InterPro" id="IPR003593">
    <property type="entry name" value="AAA+_ATPase"/>
</dbReference>
<dbReference type="PROSITE" id="PS00211">
    <property type="entry name" value="ABC_TRANSPORTER_1"/>
    <property type="match status" value="1"/>
</dbReference>
<gene>
    <name evidence="6" type="ORF">SAMN05660330_01924</name>
</gene>
<dbReference type="RefSeq" id="WP_092222207.1">
    <property type="nucleotide sequence ID" value="NZ_FNJI01000011.1"/>
</dbReference>
<dbReference type="EMBL" id="FNJI01000011">
    <property type="protein sequence ID" value="SDP14403.1"/>
    <property type="molecule type" value="Genomic_DNA"/>
</dbReference>
<proteinExistence type="inferred from homology"/>
<dbReference type="CDD" id="cd03235">
    <property type="entry name" value="ABC_Metallic_Cations"/>
    <property type="match status" value="1"/>
</dbReference>
<evidence type="ECO:0000313" key="7">
    <source>
        <dbReference type="Proteomes" id="UP000199073"/>
    </source>
</evidence>
<dbReference type="SMART" id="SM00382">
    <property type="entry name" value="AAA"/>
    <property type="match status" value="1"/>
</dbReference>
<dbReference type="STRING" id="91360.SAMN05660330_01924"/>
<evidence type="ECO:0000256" key="2">
    <source>
        <dbReference type="ARBA" id="ARBA00022448"/>
    </source>
</evidence>
<sequence length="264" mass="28837">MTKTESKVLVDISSLCYTNGGVDILHDINLTVNRGDFIAVIGPNGGGKTTLLKLILGLLQPTRGAIDVRGLRRASGTGAIGYVPQHVNHNLNFPATALDVVLMGNHSASRRLRFGNSRREVMQAHEALEKLGINDCADRKIVALSGGQRQRVLIARALVGQPELLVLDEPTASIDTKGQTDFYDMLKELNKDLTILMVCHDLMIVASYAKSIACLNRRLHYHDSFRSSGDVIDIFYSCSVQEMCPVGVITQNIKDIRPVGGKDD</sequence>
<keyword evidence="7" id="KW-1185">Reference proteome</keyword>
<keyword evidence="4 6" id="KW-0067">ATP-binding</keyword>
<dbReference type="SUPFAM" id="SSF52540">
    <property type="entry name" value="P-loop containing nucleoside triphosphate hydrolases"/>
    <property type="match status" value="1"/>
</dbReference>
<dbReference type="GO" id="GO:0005524">
    <property type="term" value="F:ATP binding"/>
    <property type="evidence" value="ECO:0007669"/>
    <property type="project" value="UniProtKB-KW"/>
</dbReference>
<evidence type="ECO:0000256" key="4">
    <source>
        <dbReference type="ARBA" id="ARBA00022840"/>
    </source>
</evidence>
<evidence type="ECO:0000313" key="6">
    <source>
        <dbReference type="EMBL" id="SDP14403.1"/>
    </source>
</evidence>
<dbReference type="AlphaFoldDB" id="A0A1H0QAI4"/>
<dbReference type="GO" id="GO:0016887">
    <property type="term" value="F:ATP hydrolysis activity"/>
    <property type="evidence" value="ECO:0007669"/>
    <property type="project" value="InterPro"/>
</dbReference>
<dbReference type="InterPro" id="IPR003439">
    <property type="entry name" value="ABC_transporter-like_ATP-bd"/>
</dbReference>
<dbReference type="InterPro" id="IPR017871">
    <property type="entry name" value="ABC_transporter-like_CS"/>
</dbReference>
<feature type="domain" description="ABC transporter" evidence="5">
    <location>
        <begin position="10"/>
        <end position="242"/>
    </location>
</feature>
<comment type="similarity">
    <text evidence="1">Belongs to the ABC transporter superfamily.</text>
</comment>
<accession>A0A1H0QAI4</accession>